<dbReference type="GeneID" id="97763472"/>
<keyword evidence="3" id="KW-1185">Reference proteome</keyword>
<dbReference type="RefSeq" id="WP_026742275.1">
    <property type="nucleotide sequence ID" value="NZ_FNQS01000001.1"/>
</dbReference>
<proteinExistence type="predicted"/>
<organism evidence="2 3">
    <name type="scientific">Lonsdalea quercina</name>
    <dbReference type="NCBI Taxonomy" id="71657"/>
    <lineage>
        <taxon>Bacteria</taxon>
        <taxon>Pseudomonadati</taxon>
        <taxon>Pseudomonadota</taxon>
        <taxon>Gammaproteobacteria</taxon>
        <taxon>Enterobacterales</taxon>
        <taxon>Pectobacteriaceae</taxon>
        <taxon>Lonsdalea</taxon>
    </lineage>
</organism>
<dbReference type="AlphaFoldDB" id="A0A1H3WKR2"/>
<accession>A0A1H3WKR2</accession>
<sequence length="670" mass="75558">MNNNKTSPTRKVDVLMTDNGTPFAYSTTSHKNVKVNAEVRPPLQLPGLAIFVHGVNSEGEWYNDAEKALCDGLNQRLGLNGEHILVENIYAKGDFENCDKNSPEWISCYGDKNNPKKKKWITPPRKITDEGRSPVIRFYWGYRATDNDIGKYAIPLKNKLGDNYYDLTPEQRKSKGPFYWGGGPFQNGCNQLVSLWSDKGFDNWPSALGVPVPFSTQLLNGERDRLLTAAPPRHYYAHAAGRLAKLIKTIRDKHPEDTVTVLSHSQGTMIALAAAAIEAPDALFVMNSPYALDNEAATYISYPLNEIISKEAREATFADIVKKVAENKNRLQQLGCERLLAGVCSDGDSWTPAGKTHGGVPERDNHGTTWIYCNPHDRVMGSSPLRSIGWQGLPNTKSSNFAESHPLFKAAGDTLYVRMLGRNTPCGVEPNVQTHFSNLEDGKPFWDSTTSIMEKLTWPDPVNGQKLTINGPMVPEPLSADELKDFDQDYRSKEKQTGEVGYGYGQIDKDTIQNGDIYSGSPVDYDYRYYISLYGYFDQKMIPKKASGYYQPGPGSKDERVGYEKQSRAEMLEEIRTYVQRPTDHSTLPMDQRFMSRVAAYDLPIGYCWHSWDRESLAELRHQADWLESDDYYWTGKLTIPAMPAIIRREVASDAVEKKSHVMERLRPEK</sequence>
<dbReference type="ESTHER" id="9gamm-a0a1h3wkr2">
    <property type="family name" value="T6SS-TLE3"/>
</dbReference>
<evidence type="ECO:0000259" key="1">
    <source>
        <dbReference type="Pfam" id="PF24322"/>
    </source>
</evidence>
<dbReference type="EMBL" id="FNQS01000001">
    <property type="protein sequence ID" value="SDZ87756.1"/>
    <property type="molecule type" value="Genomic_DNA"/>
</dbReference>
<feature type="domain" description="T6SS Tle3 phospholipase effector alpha/beta" evidence="1">
    <location>
        <begin position="45"/>
        <end position="394"/>
    </location>
</feature>
<reference evidence="2 3" key="1">
    <citation type="submission" date="2016-10" db="EMBL/GenBank/DDBJ databases">
        <authorList>
            <person name="de Groot N.N."/>
        </authorList>
    </citation>
    <scope>NUCLEOTIDE SEQUENCE [LARGE SCALE GENOMIC DNA]</scope>
    <source>
        <strain evidence="2 3">ATCC 29281</strain>
    </source>
</reference>
<dbReference type="InterPro" id="IPR029058">
    <property type="entry name" value="AB_hydrolase_fold"/>
</dbReference>
<dbReference type="Pfam" id="PF24322">
    <property type="entry name" value="Tle3"/>
    <property type="match status" value="1"/>
</dbReference>
<dbReference type="Proteomes" id="UP000187280">
    <property type="component" value="Unassembled WGS sequence"/>
</dbReference>
<gene>
    <name evidence="2" type="ORF">SAMN02982996_00537</name>
</gene>
<dbReference type="InterPro" id="IPR056221">
    <property type="entry name" value="Tle3_ab_dom"/>
</dbReference>
<evidence type="ECO:0000313" key="3">
    <source>
        <dbReference type="Proteomes" id="UP000187280"/>
    </source>
</evidence>
<dbReference type="SUPFAM" id="SSF53474">
    <property type="entry name" value="alpha/beta-Hydrolases"/>
    <property type="match status" value="1"/>
</dbReference>
<protein>
    <recommendedName>
        <fullName evidence="1">T6SS Tle3 phospholipase effector alpha/beta domain-containing protein</fullName>
    </recommendedName>
</protein>
<name>A0A1H3WKR2_9GAMM</name>
<evidence type="ECO:0000313" key="2">
    <source>
        <dbReference type="EMBL" id="SDZ87756.1"/>
    </source>
</evidence>
<dbReference type="STRING" id="71657.SAMN02982996_00537"/>
<dbReference type="Gene3D" id="3.40.50.1820">
    <property type="entry name" value="alpha/beta hydrolase"/>
    <property type="match status" value="1"/>
</dbReference>